<gene>
    <name evidence="2" type="ORF">LVIROSA_LOCUS31268</name>
</gene>
<comment type="caution">
    <text evidence="2">The sequence shown here is derived from an EMBL/GenBank/DDBJ whole genome shotgun (WGS) entry which is preliminary data.</text>
</comment>
<evidence type="ECO:0000256" key="1">
    <source>
        <dbReference type="SAM" id="MobiDB-lite"/>
    </source>
</evidence>
<proteinExistence type="predicted"/>
<sequence>MARSRRVIHSYAAYALTNYAPLKFKIVVIKCVLNAHSHYAATTHNKPNLTTLSLPAPICPFFRSNIARLTVVKVKVNTADQELDLYSSPKQRKSRKSQNLSEGSSSFRSLSVVPSFGKIVGRGLGQVSVDNEIDKP</sequence>
<accession>A0AAU9P5D6</accession>
<name>A0AAU9P5D6_9ASTR</name>
<feature type="compositionally biased region" description="Low complexity" evidence="1">
    <location>
        <begin position="97"/>
        <end position="109"/>
    </location>
</feature>
<dbReference type="Proteomes" id="UP001157418">
    <property type="component" value="Unassembled WGS sequence"/>
</dbReference>
<keyword evidence="3" id="KW-1185">Reference proteome</keyword>
<evidence type="ECO:0000313" key="2">
    <source>
        <dbReference type="EMBL" id="CAH1445511.1"/>
    </source>
</evidence>
<evidence type="ECO:0000313" key="3">
    <source>
        <dbReference type="Proteomes" id="UP001157418"/>
    </source>
</evidence>
<dbReference type="AlphaFoldDB" id="A0AAU9P5D6"/>
<organism evidence="2 3">
    <name type="scientific">Lactuca virosa</name>
    <dbReference type="NCBI Taxonomy" id="75947"/>
    <lineage>
        <taxon>Eukaryota</taxon>
        <taxon>Viridiplantae</taxon>
        <taxon>Streptophyta</taxon>
        <taxon>Embryophyta</taxon>
        <taxon>Tracheophyta</taxon>
        <taxon>Spermatophyta</taxon>
        <taxon>Magnoliopsida</taxon>
        <taxon>eudicotyledons</taxon>
        <taxon>Gunneridae</taxon>
        <taxon>Pentapetalae</taxon>
        <taxon>asterids</taxon>
        <taxon>campanulids</taxon>
        <taxon>Asterales</taxon>
        <taxon>Asteraceae</taxon>
        <taxon>Cichorioideae</taxon>
        <taxon>Cichorieae</taxon>
        <taxon>Lactucinae</taxon>
        <taxon>Lactuca</taxon>
    </lineage>
</organism>
<reference evidence="2 3" key="1">
    <citation type="submission" date="2022-01" db="EMBL/GenBank/DDBJ databases">
        <authorList>
            <person name="Xiong W."/>
            <person name="Schranz E."/>
        </authorList>
    </citation>
    <scope>NUCLEOTIDE SEQUENCE [LARGE SCALE GENOMIC DNA]</scope>
</reference>
<feature type="region of interest" description="Disordered" evidence="1">
    <location>
        <begin position="86"/>
        <end position="109"/>
    </location>
</feature>
<dbReference type="EMBL" id="CAKMRJ010005523">
    <property type="protein sequence ID" value="CAH1445511.1"/>
    <property type="molecule type" value="Genomic_DNA"/>
</dbReference>
<protein>
    <submittedName>
        <fullName evidence="2">Uncharacterized protein</fullName>
    </submittedName>
</protein>